<feature type="region of interest" description="Disordered" evidence="1">
    <location>
        <begin position="1"/>
        <end position="86"/>
    </location>
</feature>
<feature type="compositionally biased region" description="Polar residues" evidence="1">
    <location>
        <begin position="68"/>
        <end position="80"/>
    </location>
</feature>
<gene>
    <name evidence="2" type="ORF">V6N12_020331</name>
</gene>
<feature type="compositionally biased region" description="Basic and acidic residues" evidence="1">
    <location>
        <begin position="44"/>
        <end position="67"/>
    </location>
</feature>
<evidence type="ECO:0000313" key="3">
    <source>
        <dbReference type="Proteomes" id="UP001472677"/>
    </source>
</evidence>
<dbReference type="EMBL" id="JBBPBM010000213">
    <property type="protein sequence ID" value="KAK8500639.1"/>
    <property type="molecule type" value="Genomic_DNA"/>
</dbReference>
<name>A0ABR2B283_9ROSI</name>
<proteinExistence type="predicted"/>
<organism evidence="2 3">
    <name type="scientific">Hibiscus sabdariffa</name>
    <name type="common">roselle</name>
    <dbReference type="NCBI Taxonomy" id="183260"/>
    <lineage>
        <taxon>Eukaryota</taxon>
        <taxon>Viridiplantae</taxon>
        <taxon>Streptophyta</taxon>
        <taxon>Embryophyta</taxon>
        <taxon>Tracheophyta</taxon>
        <taxon>Spermatophyta</taxon>
        <taxon>Magnoliopsida</taxon>
        <taxon>eudicotyledons</taxon>
        <taxon>Gunneridae</taxon>
        <taxon>Pentapetalae</taxon>
        <taxon>rosids</taxon>
        <taxon>malvids</taxon>
        <taxon>Malvales</taxon>
        <taxon>Malvaceae</taxon>
        <taxon>Malvoideae</taxon>
        <taxon>Hibiscus</taxon>
    </lineage>
</organism>
<evidence type="ECO:0000256" key="1">
    <source>
        <dbReference type="SAM" id="MobiDB-lite"/>
    </source>
</evidence>
<reference evidence="2 3" key="1">
    <citation type="journal article" date="2024" name="G3 (Bethesda)">
        <title>Genome assembly of Hibiscus sabdariffa L. provides insights into metabolisms of medicinal natural products.</title>
        <authorList>
            <person name="Kim T."/>
        </authorList>
    </citation>
    <scope>NUCLEOTIDE SEQUENCE [LARGE SCALE GENOMIC DNA]</scope>
    <source>
        <strain evidence="2">TK-2024</strain>
        <tissue evidence="2">Old leaves</tissue>
    </source>
</reference>
<evidence type="ECO:0000313" key="2">
    <source>
        <dbReference type="EMBL" id="KAK8500639.1"/>
    </source>
</evidence>
<keyword evidence="3" id="KW-1185">Reference proteome</keyword>
<feature type="compositionally biased region" description="Polar residues" evidence="1">
    <location>
        <begin position="22"/>
        <end position="41"/>
    </location>
</feature>
<feature type="compositionally biased region" description="Basic and acidic residues" evidence="1">
    <location>
        <begin position="7"/>
        <end position="21"/>
    </location>
</feature>
<sequence>MVTSNQAKDDPADCRENDHSKTGMTNSVKPTRSPKSAQKSVSKPFRDHQLLNEEDCVSHKSHEKRDSNLANPSSEHSGQDTLMKES</sequence>
<comment type="caution">
    <text evidence="2">The sequence shown here is derived from an EMBL/GenBank/DDBJ whole genome shotgun (WGS) entry which is preliminary data.</text>
</comment>
<protein>
    <submittedName>
        <fullName evidence="2">Uncharacterized protein</fullName>
    </submittedName>
</protein>
<dbReference type="Proteomes" id="UP001472677">
    <property type="component" value="Unassembled WGS sequence"/>
</dbReference>
<accession>A0ABR2B283</accession>